<dbReference type="AlphaFoldDB" id="A0AA92U1G6"/>
<proteinExistence type="predicted"/>
<organism evidence="1 2">
    <name type="scientific">Segatella copri</name>
    <dbReference type="NCBI Taxonomy" id="165179"/>
    <lineage>
        <taxon>Bacteria</taxon>
        <taxon>Pseudomonadati</taxon>
        <taxon>Bacteroidota</taxon>
        <taxon>Bacteroidia</taxon>
        <taxon>Bacteroidales</taxon>
        <taxon>Prevotellaceae</taxon>
        <taxon>Segatella</taxon>
    </lineage>
</organism>
<evidence type="ECO:0000313" key="2">
    <source>
        <dbReference type="Proteomes" id="UP000286077"/>
    </source>
</evidence>
<accession>A0AA92U1G6</accession>
<reference evidence="1 2" key="1">
    <citation type="submission" date="2018-08" db="EMBL/GenBank/DDBJ databases">
        <title>A genome reference for cultivated species of the human gut microbiota.</title>
        <authorList>
            <person name="Zou Y."/>
            <person name="Xue W."/>
            <person name="Luo G."/>
        </authorList>
    </citation>
    <scope>NUCLEOTIDE SEQUENCE [LARGE SCALE GENOMIC DNA]</scope>
    <source>
        <strain evidence="1 2">AF11-14</strain>
    </source>
</reference>
<gene>
    <name evidence="1" type="ORF">DWV60_12450</name>
</gene>
<dbReference type="Proteomes" id="UP000286077">
    <property type="component" value="Unassembled WGS sequence"/>
</dbReference>
<evidence type="ECO:0000313" key="1">
    <source>
        <dbReference type="EMBL" id="RGW66279.1"/>
    </source>
</evidence>
<comment type="caution">
    <text evidence="1">The sequence shown here is derived from an EMBL/GenBank/DDBJ whole genome shotgun (WGS) entry which is preliminary data.</text>
</comment>
<name>A0AA92U1G6_9BACT</name>
<dbReference type="EMBL" id="QSAQ01000035">
    <property type="protein sequence ID" value="RGW66279.1"/>
    <property type="molecule type" value="Genomic_DNA"/>
</dbReference>
<protein>
    <submittedName>
        <fullName evidence="1">Uncharacterized protein</fullName>
    </submittedName>
</protein>
<sequence length="67" mass="8112">MFWFDCKITIFFLKMARKRTFSHFFFEKKCVFVPKSLIWLPREGRDVLAYVSAILQAESLFTRVEKL</sequence>